<sequence length="54" mass="6398">MAAELDRTQRKFQLVDSLVDTMLLEEDSDLELPDRSRQVTDLILDLEVNMERKY</sequence>
<dbReference type="EMBL" id="KK088440">
    <property type="protein sequence ID" value="EYE91979.1"/>
    <property type="molecule type" value="Genomic_DNA"/>
</dbReference>
<reference evidence="2" key="1">
    <citation type="journal article" date="2014" name="Nat. Commun.">
        <title>Genomic adaptations of the halophilic Dead Sea filamentous fungus Eurotium rubrum.</title>
        <authorList>
            <person name="Kis-Papo T."/>
            <person name="Weig A.R."/>
            <person name="Riley R."/>
            <person name="Persoh D."/>
            <person name="Salamov A."/>
            <person name="Sun H."/>
            <person name="Lipzen A."/>
            <person name="Wasser S.P."/>
            <person name="Rambold G."/>
            <person name="Grigoriev I.V."/>
            <person name="Nevo E."/>
        </authorList>
    </citation>
    <scope>NUCLEOTIDE SEQUENCE [LARGE SCALE GENOMIC DNA]</scope>
    <source>
        <strain evidence="2">CBS 135680</strain>
    </source>
</reference>
<organism evidence="1 2">
    <name type="scientific">Aspergillus ruber (strain CBS 135680)</name>
    <dbReference type="NCBI Taxonomy" id="1388766"/>
    <lineage>
        <taxon>Eukaryota</taxon>
        <taxon>Fungi</taxon>
        <taxon>Dikarya</taxon>
        <taxon>Ascomycota</taxon>
        <taxon>Pezizomycotina</taxon>
        <taxon>Eurotiomycetes</taxon>
        <taxon>Eurotiomycetidae</taxon>
        <taxon>Eurotiales</taxon>
        <taxon>Aspergillaceae</taxon>
        <taxon>Aspergillus</taxon>
        <taxon>Aspergillus subgen. Aspergillus</taxon>
    </lineage>
</organism>
<name>A0A017S5S6_ASPRC</name>
<protein>
    <submittedName>
        <fullName evidence="1">Uncharacterized protein</fullName>
    </submittedName>
</protein>
<dbReference type="Proteomes" id="UP000019804">
    <property type="component" value="Unassembled WGS sequence"/>
</dbReference>
<evidence type="ECO:0000313" key="2">
    <source>
        <dbReference type="Proteomes" id="UP000019804"/>
    </source>
</evidence>
<evidence type="ECO:0000313" key="1">
    <source>
        <dbReference type="EMBL" id="EYE91979.1"/>
    </source>
</evidence>
<gene>
    <name evidence="1" type="ORF">EURHEDRAFT_415982</name>
</gene>
<dbReference type="AlphaFoldDB" id="A0A017S5S6"/>
<dbReference type="GeneID" id="63697960"/>
<keyword evidence="2" id="KW-1185">Reference proteome</keyword>
<dbReference type="HOGENOM" id="CLU_3049947_0_0_1"/>
<proteinExistence type="predicted"/>
<dbReference type="RefSeq" id="XP_040635669.1">
    <property type="nucleotide sequence ID" value="XM_040782836.1"/>
</dbReference>
<accession>A0A017S5S6</accession>